<protein>
    <submittedName>
        <fullName evidence="1">Uncharacterized protein</fullName>
    </submittedName>
</protein>
<dbReference type="RefSeq" id="WP_071908460.1">
    <property type="nucleotide sequence ID" value="NZ_CP017637.1"/>
</dbReference>
<dbReference type="AlphaFoldDB" id="A0A1L3F0N9"/>
<evidence type="ECO:0000313" key="2">
    <source>
        <dbReference type="Proteomes" id="UP000181962"/>
    </source>
</evidence>
<name>A0A1L3F0N9_BRAJP</name>
<dbReference type="OrthoDB" id="1495454at2"/>
<reference evidence="1 2" key="1">
    <citation type="submission" date="2016-11" db="EMBL/GenBank/DDBJ databases">
        <title>Complete Genome Sequence of Bradyrhizobium sp. strain J5, an isolated from soybean nodule in Hokkaido.</title>
        <authorList>
            <person name="Kanehara K."/>
        </authorList>
    </citation>
    <scope>NUCLEOTIDE SEQUENCE [LARGE SCALE GENOMIC DNA]</scope>
    <source>
        <strain evidence="1 2">J5</strain>
    </source>
</reference>
<gene>
    <name evidence="1" type="ORF">BKD09_00820</name>
</gene>
<proteinExistence type="predicted"/>
<organism evidence="1 2">
    <name type="scientific">Bradyrhizobium japonicum</name>
    <dbReference type="NCBI Taxonomy" id="375"/>
    <lineage>
        <taxon>Bacteria</taxon>
        <taxon>Pseudomonadati</taxon>
        <taxon>Pseudomonadota</taxon>
        <taxon>Alphaproteobacteria</taxon>
        <taxon>Hyphomicrobiales</taxon>
        <taxon>Nitrobacteraceae</taxon>
        <taxon>Bradyrhizobium</taxon>
    </lineage>
</organism>
<dbReference type="EMBL" id="CP017637">
    <property type="protein sequence ID" value="APG06857.1"/>
    <property type="molecule type" value="Genomic_DNA"/>
</dbReference>
<accession>A0A1L3F0N9</accession>
<sequence length="160" mass="18329">MLDDYEFYQGVVLRQLVVENDYSLSVSFRPFVREGRINAFVMNGRVGVYMKHSSKRMSPWRFTFTIEQAADLLDLEHKFPDSFMVFVCGTDGLVTLSFADLHNIVSFQESENAWVSIARPPRTQYEIAGNRGELGYKVSRGIGTIPDTLKTRVRERYATG</sequence>
<evidence type="ECO:0000313" key="1">
    <source>
        <dbReference type="EMBL" id="APG06857.1"/>
    </source>
</evidence>
<dbReference type="Proteomes" id="UP000181962">
    <property type="component" value="Chromosome"/>
</dbReference>